<dbReference type="EMBL" id="SJSK01000003">
    <property type="protein sequence ID" value="TCC90180.1"/>
    <property type="molecule type" value="Genomic_DNA"/>
</dbReference>
<dbReference type="SUPFAM" id="SSF52402">
    <property type="entry name" value="Adenine nucleotide alpha hydrolases-like"/>
    <property type="match status" value="2"/>
</dbReference>
<sequence>MKKILIPVDFSVCADNAVHYAIQLARVAKADIHICHAIVPIESNIMYGIAISTQSENQDFAAKTEQYLKTYADKIIQEENLNTIDSPTLTHSFANGTVKDVINHLIDHHDIDLIIMGLSGAGEIKRFMMGSNSRDLIEQTKVPILLIPRKAHFSAIKKIAFATDLNLGDINSIQNIARLFCRFEPEILLTHIDGLGSDIHNPDSPSNKFLKSVTGKINYSKIYYRHVQQKKINDGLMWLVEKGQIEILAMIHRHKGMFAEFAYGSHTQQMSKSITLPLLVLPEENEINGW</sequence>
<dbReference type="Gene3D" id="3.40.50.620">
    <property type="entry name" value="HUPs"/>
    <property type="match status" value="2"/>
</dbReference>
<dbReference type="PRINTS" id="PR01438">
    <property type="entry name" value="UNVRSLSTRESS"/>
</dbReference>
<keyword evidence="4" id="KW-1185">Reference proteome</keyword>
<reference evidence="3 4" key="1">
    <citation type="submission" date="2019-02" db="EMBL/GenBank/DDBJ databases">
        <title>Pedobacter sp. RP-1-13 sp. nov., isolated from Arctic soil.</title>
        <authorList>
            <person name="Dahal R.H."/>
        </authorList>
    </citation>
    <scope>NUCLEOTIDE SEQUENCE [LARGE SCALE GENOMIC DNA]</scope>
    <source>
        <strain evidence="3 4">RP-1-13</strain>
    </source>
</reference>
<accession>A0A4R0MT44</accession>
<dbReference type="InterPro" id="IPR014729">
    <property type="entry name" value="Rossmann-like_a/b/a_fold"/>
</dbReference>
<dbReference type="PANTHER" id="PTHR46268:SF6">
    <property type="entry name" value="UNIVERSAL STRESS PROTEIN UP12"/>
    <property type="match status" value="1"/>
</dbReference>
<dbReference type="InterPro" id="IPR006016">
    <property type="entry name" value="UspA"/>
</dbReference>
<evidence type="ECO:0000313" key="3">
    <source>
        <dbReference type="EMBL" id="TCC90180.1"/>
    </source>
</evidence>
<evidence type="ECO:0000313" key="4">
    <source>
        <dbReference type="Proteomes" id="UP000292884"/>
    </source>
</evidence>
<dbReference type="InterPro" id="IPR006015">
    <property type="entry name" value="Universal_stress_UspA"/>
</dbReference>
<organism evidence="3 4">
    <name type="scientific">Pedobacter frigiditerrae</name>
    <dbReference type="NCBI Taxonomy" id="2530452"/>
    <lineage>
        <taxon>Bacteria</taxon>
        <taxon>Pseudomonadati</taxon>
        <taxon>Bacteroidota</taxon>
        <taxon>Sphingobacteriia</taxon>
        <taxon>Sphingobacteriales</taxon>
        <taxon>Sphingobacteriaceae</taxon>
        <taxon>Pedobacter</taxon>
    </lineage>
</organism>
<dbReference type="Proteomes" id="UP000292884">
    <property type="component" value="Unassembled WGS sequence"/>
</dbReference>
<dbReference type="AlphaFoldDB" id="A0A4R0MT44"/>
<dbReference type="CDD" id="cd00293">
    <property type="entry name" value="USP-like"/>
    <property type="match status" value="1"/>
</dbReference>
<dbReference type="PANTHER" id="PTHR46268">
    <property type="entry name" value="STRESS RESPONSE PROTEIN NHAX"/>
    <property type="match status" value="1"/>
</dbReference>
<protein>
    <submittedName>
        <fullName evidence="3">Universal stress protein</fullName>
    </submittedName>
</protein>
<dbReference type="Pfam" id="PF00582">
    <property type="entry name" value="Usp"/>
    <property type="match status" value="1"/>
</dbReference>
<name>A0A4R0MT44_9SPHI</name>
<proteinExistence type="inferred from homology"/>
<dbReference type="OrthoDB" id="9788959at2"/>
<comment type="caution">
    <text evidence="3">The sequence shown here is derived from an EMBL/GenBank/DDBJ whole genome shotgun (WGS) entry which is preliminary data.</text>
</comment>
<gene>
    <name evidence="3" type="ORF">EZ428_12915</name>
</gene>
<comment type="similarity">
    <text evidence="1">Belongs to the universal stress protein A family.</text>
</comment>
<evidence type="ECO:0000256" key="1">
    <source>
        <dbReference type="ARBA" id="ARBA00008791"/>
    </source>
</evidence>
<dbReference type="RefSeq" id="WP_131553582.1">
    <property type="nucleotide sequence ID" value="NZ_SJSK01000003.1"/>
</dbReference>
<evidence type="ECO:0000259" key="2">
    <source>
        <dbReference type="Pfam" id="PF00582"/>
    </source>
</evidence>
<feature type="domain" description="UspA" evidence="2">
    <location>
        <begin position="1"/>
        <end position="148"/>
    </location>
</feature>